<comment type="subcellular location">
    <subcellularLocation>
        <location evidence="7">Cytoplasm</location>
    </subcellularLocation>
</comment>
<dbReference type="KEGG" id="uam:UABAM_00172"/>
<dbReference type="SUPFAM" id="SSF53178">
    <property type="entry name" value="Peptidyl-tRNA hydrolase-like"/>
    <property type="match status" value="1"/>
</dbReference>
<comment type="similarity">
    <text evidence="5 7 9">Belongs to the PTH family.</text>
</comment>
<dbReference type="InterPro" id="IPR001328">
    <property type="entry name" value="Pept_tRNA_hydro"/>
</dbReference>
<keyword evidence="11" id="KW-1185">Reference proteome</keyword>
<accession>A0A5S9IHF5</accession>
<dbReference type="HAMAP" id="MF_00083">
    <property type="entry name" value="Pept_tRNA_hydro_bact"/>
    <property type="match status" value="1"/>
</dbReference>
<dbReference type="PANTHER" id="PTHR17224">
    <property type="entry name" value="PEPTIDYL-TRNA HYDROLASE"/>
    <property type="match status" value="1"/>
</dbReference>
<dbReference type="CDD" id="cd00462">
    <property type="entry name" value="PTH"/>
    <property type="match status" value="1"/>
</dbReference>
<feature type="binding site" evidence="7">
    <location>
        <position position="129"/>
    </location>
    <ligand>
        <name>tRNA</name>
        <dbReference type="ChEBI" id="CHEBI:17843"/>
    </ligand>
</feature>
<dbReference type="PROSITE" id="PS01195">
    <property type="entry name" value="PEPT_TRNA_HYDROL_1"/>
    <property type="match status" value="1"/>
</dbReference>
<dbReference type="GO" id="GO:0006515">
    <property type="term" value="P:protein quality control for misfolded or incompletely synthesized proteins"/>
    <property type="evidence" value="ECO:0007669"/>
    <property type="project" value="UniProtKB-UniRule"/>
</dbReference>
<feature type="site" description="Discriminates between blocked and unblocked aminoacyl-tRNA" evidence="7">
    <location>
        <position position="26"/>
    </location>
</feature>
<feature type="binding site" evidence="7">
    <location>
        <position position="81"/>
    </location>
    <ligand>
        <name>tRNA</name>
        <dbReference type="ChEBI" id="CHEBI:17843"/>
    </ligand>
</feature>
<dbReference type="InterPro" id="IPR036416">
    <property type="entry name" value="Pept_tRNA_hydro_sf"/>
</dbReference>
<dbReference type="EC" id="3.1.1.29" evidence="1 7"/>
<comment type="function">
    <text evidence="7">Catalyzes the release of premature peptidyl moieties from peptidyl-tRNA molecules trapped in stalled 50S ribosomal subunits, and thus maintains levels of free tRNAs and 50S ribosomes.</text>
</comment>
<dbReference type="Pfam" id="PF01195">
    <property type="entry name" value="Pept_tRNA_hydro"/>
    <property type="match status" value="1"/>
</dbReference>
<dbReference type="PANTHER" id="PTHR17224:SF1">
    <property type="entry name" value="PEPTIDYL-TRNA HYDROLASE"/>
    <property type="match status" value="1"/>
</dbReference>
<comment type="function">
    <text evidence="7">Hydrolyzes ribosome-free peptidyl-tRNAs (with 1 or more amino acids incorporated), which drop off the ribosome during protein synthesis, or as a result of ribosome stalling.</text>
</comment>
<keyword evidence="2 7" id="KW-0820">tRNA-binding</keyword>
<evidence type="ECO:0000256" key="1">
    <source>
        <dbReference type="ARBA" id="ARBA00013260"/>
    </source>
</evidence>
<organism evidence="10 11">
    <name type="scientific">Uabimicrobium amorphum</name>
    <dbReference type="NCBI Taxonomy" id="2596890"/>
    <lineage>
        <taxon>Bacteria</taxon>
        <taxon>Pseudomonadati</taxon>
        <taxon>Planctomycetota</taxon>
        <taxon>Candidatus Uabimicrobiia</taxon>
        <taxon>Candidatus Uabimicrobiales</taxon>
        <taxon>Candidatus Uabimicrobiaceae</taxon>
        <taxon>Candidatus Uabimicrobium</taxon>
    </lineage>
</organism>
<evidence type="ECO:0000313" key="11">
    <source>
        <dbReference type="Proteomes" id="UP000326354"/>
    </source>
</evidence>
<evidence type="ECO:0000256" key="5">
    <source>
        <dbReference type="ARBA" id="ARBA00038063"/>
    </source>
</evidence>
<dbReference type="FunFam" id="3.40.50.1470:FF:000001">
    <property type="entry name" value="Peptidyl-tRNA hydrolase"/>
    <property type="match status" value="1"/>
</dbReference>
<keyword evidence="3 7" id="KW-0378">Hydrolase</keyword>
<dbReference type="NCBIfam" id="TIGR00447">
    <property type="entry name" value="pth"/>
    <property type="match status" value="1"/>
</dbReference>
<evidence type="ECO:0000256" key="6">
    <source>
        <dbReference type="ARBA" id="ARBA00050038"/>
    </source>
</evidence>
<sequence>MFDKIFSFFSCQHTNSVDKIILGIGNPGEKYAHTRHNLGFAVVDNLAKDWNISFNKEKFRSLIAFYRFRNKDVLLVKPLTYVNLSGEAAKKMLDYFQLDNQSLLVVVDDISLPVGKNRLRLKGSSGGHNGLKSIIKHLDSECFARLKMGIGENKDCDLVSHVLSRFSDEELPSINDAIVSAKEMCQQWLCQE</sequence>
<evidence type="ECO:0000256" key="7">
    <source>
        <dbReference type="HAMAP-Rule" id="MF_00083"/>
    </source>
</evidence>
<feature type="site" description="Stabilizes the basic form of H active site to accept a proton" evidence="7">
    <location>
        <position position="108"/>
    </location>
</feature>
<evidence type="ECO:0000256" key="8">
    <source>
        <dbReference type="RuleBase" id="RU000673"/>
    </source>
</evidence>
<evidence type="ECO:0000256" key="9">
    <source>
        <dbReference type="RuleBase" id="RU004320"/>
    </source>
</evidence>
<feature type="binding site" evidence="7">
    <location>
        <position position="31"/>
    </location>
    <ligand>
        <name>tRNA</name>
        <dbReference type="ChEBI" id="CHEBI:17843"/>
    </ligand>
</feature>
<keyword evidence="7" id="KW-0963">Cytoplasm</keyword>
<protein>
    <recommendedName>
        <fullName evidence="6 7">Peptidyl-tRNA hydrolase</fullName>
        <shortName evidence="7">Pth</shortName>
        <ecNumber evidence="1 7">3.1.1.29</ecNumber>
    </recommendedName>
</protein>
<dbReference type="InterPro" id="IPR018171">
    <property type="entry name" value="Pept_tRNA_hydro_CS"/>
</dbReference>
<proteinExistence type="inferred from homology"/>
<dbReference type="GO" id="GO:0072344">
    <property type="term" value="P:rescue of stalled ribosome"/>
    <property type="evidence" value="ECO:0007669"/>
    <property type="project" value="UniProtKB-UniRule"/>
</dbReference>
<gene>
    <name evidence="7" type="primary">pth</name>
    <name evidence="10" type="ORF">UABAM_00172</name>
</gene>
<dbReference type="GO" id="GO:0004045">
    <property type="term" value="F:peptidyl-tRNA hydrolase activity"/>
    <property type="evidence" value="ECO:0007669"/>
    <property type="project" value="UniProtKB-UniRule"/>
</dbReference>
<dbReference type="GO" id="GO:0005737">
    <property type="term" value="C:cytoplasm"/>
    <property type="evidence" value="ECO:0007669"/>
    <property type="project" value="UniProtKB-SubCell"/>
</dbReference>
<comment type="subunit">
    <text evidence="7">Monomer.</text>
</comment>
<feature type="active site" description="Proton acceptor" evidence="7">
    <location>
        <position position="36"/>
    </location>
</feature>
<feature type="binding site" evidence="7">
    <location>
        <position position="83"/>
    </location>
    <ligand>
        <name>tRNA</name>
        <dbReference type="ChEBI" id="CHEBI:17843"/>
    </ligand>
</feature>
<evidence type="ECO:0000256" key="4">
    <source>
        <dbReference type="ARBA" id="ARBA00022884"/>
    </source>
</evidence>
<reference evidence="10 11" key="1">
    <citation type="submission" date="2019-08" db="EMBL/GenBank/DDBJ databases">
        <title>Complete genome sequence of Candidatus Uab amorphum.</title>
        <authorList>
            <person name="Shiratori T."/>
            <person name="Suzuki S."/>
            <person name="Kakizawa Y."/>
            <person name="Ishida K."/>
        </authorList>
    </citation>
    <scope>NUCLEOTIDE SEQUENCE [LARGE SCALE GENOMIC DNA]</scope>
    <source>
        <strain evidence="10 11">SRT547</strain>
    </source>
</reference>
<keyword evidence="4 7" id="KW-0694">RNA-binding</keyword>
<evidence type="ECO:0000313" key="10">
    <source>
        <dbReference type="EMBL" id="BBM81833.1"/>
    </source>
</evidence>
<evidence type="ECO:0000256" key="2">
    <source>
        <dbReference type="ARBA" id="ARBA00022555"/>
    </source>
</evidence>
<evidence type="ECO:0000256" key="3">
    <source>
        <dbReference type="ARBA" id="ARBA00022801"/>
    </source>
</evidence>
<name>A0A5S9IHF5_UABAM</name>
<dbReference type="RefSeq" id="WP_229759342.1">
    <property type="nucleotide sequence ID" value="NZ_AP019860.1"/>
</dbReference>
<dbReference type="GO" id="GO:0000049">
    <property type="term" value="F:tRNA binding"/>
    <property type="evidence" value="ECO:0007669"/>
    <property type="project" value="UniProtKB-UniRule"/>
</dbReference>
<dbReference type="Gene3D" id="3.40.50.1470">
    <property type="entry name" value="Peptidyl-tRNA hydrolase"/>
    <property type="match status" value="1"/>
</dbReference>
<dbReference type="EMBL" id="AP019860">
    <property type="protein sequence ID" value="BBM81833.1"/>
    <property type="molecule type" value="Genomic_DNA"/>
</dbReference>
<dbReference type="PROSITE" id="PS01196">
    <property type="entry name" value="PEPT_TRNA_HYDROL_2"/>
    <property type="match status" value="1"/>
</dbReference>
<dbReference type="Proteomes" id="UP000326354">
    <property type="component" value="Chromosome"/>
</dbReference>
<comment type="catalytic activity">
    <reaction evidence="7 8">
        <text>an N-acyl-L-alpha-aminoacyl-tRNA + H2O = an N-acyl-L-amino acid + a tRNA + H(+)</text>
        <dbReference type="Rhea" id="RHEA:54448"/>
        <dbReference type="Rhea" id="RHEA-COMP:10123"/>
        <dbReference type="Rhea" id="RHEA-COMP:13883"/>
        <dbReference type="ChEBI" id="CHEBI:15377"/>
        <dbReference type="ChEBI" id="CHEBI:15378"/>
        <dbReference type="ChEBI" id="CHEBI:59874"/>
        <dbReference type="ChEBI" id="CHEBI:78442"/>
        <dbReference type="ChEBI" id="CHEBI:138191"/>
        <dbReference type="EC" id="3.1.1.29"/>
    </reaction>
</comment>
<dbReference type="AlphaFoldDB" id="A0A5S9IHF5"/>